<evidence type="ECO:0000256" key="3">
    <source>
        <dbReference type="ARBA" id="ARBA00022618"/>
    </source>
</evidence>
<dbReference type="GO" id="GO:0032153">
    <property type="term" value="C:cell division site"/>
    <property type="evidence" value="ECO:0007669"/>
    <property type="project" value="UniProtKB-UniRule"/>
</dbReference>
<keyword evidence="1 8" id="KW-1003">Cell membrane</keyword>
<evidence type="ECO:0000256" key="9">
    <source>
        <dbReference type="RuleBase" id="RU003612"/>
    </source>
</evidence>
<feature type="compositionally biased region" description="Basic and acidic residues" evidence="10">
    <location>
        <begin position="80"/>
        <end position="94"/>
    </location>
</feature>
<evidence type="ECO:0000259" key="11">
    <source>
        <dbReference type="SMART" id="SM00771"/>
    </source>
</evidence>
<evidence type="ECO:0000313" key="12">
    <source>
        <dbReference type="EMBL" id="TGG95373.1"/>
    </source>
</evidence>
<keyword evidence="13" id="KW-1185">Reference proteome</keyword>
<proteinExistence type="inferred from homology"/>
<comment type="subunit">
    <text evidence="8">Interacts with FtsZ via their C-terminal domains.</text>
</comment>
<keyword evidence="6 8" id="KW-0472">Membrane</keyword>
<comment type="function">
    <text evidence="8 9">Essential cell division protein that stabilizes the FtsZ protofilaments by cross-linking them and that serves as a cytoplasmic membrane anchor for the Z ring. Also required for the recruitment to the septal ring of downstream cell division proteins.</text>
</comment>
<dbReference type="OrthoDB" id="7054914at2"/>
<dbReference type="PANTHER" id="PTHR38685:SF1">
    <property type="entry name" value="CELL DIVISION PROTEIN ZIPA"/>
    <property type="match status" value="1"/>
</dbReference>
<evidence type="ECO:0000256" key="5">
    <source>
        <dbReference type="ARBA" id="ARBA00022989"/>
    </source>
</evidence>
<feature type="region of interest" description="Disordered" evidence="10">
    <location>
        <begin position="37"/>
        <end position="266"/>
    </location>
</feature>
<comment type="caution">
    <text evidence="12">The sequence shown here is derived from an EMBL/GenBank/DDBJ whole genome shotgun (WGS) entry which is preliminary data.</text>
</comment>
<protein>
    <recommendedName>
        <fullName evidence="8 9">Cell division protein ZipA</fullName>
    </recommendedName>
</protein>
<keyword evidence="7 8" id="KW-0131">Cell cycle</keyword>
<organism evidence="12 13">
    <name type="scientific">Natronospirillum operosum</name>
    <dbReference type="NCBI Taxonomy" id="2759953"/>
    <lineage>
        <taxon>Bacteria</taxon>
        <taxon>Pseudomonadati</taxon>
        <taxon>Pseudomonadota</taxon>
        <taxon>Gammaproteobacteria</taxon>
        <taxon>Oceanospirillales</taxon>
        <taxon>Natronospirillaceae</taxon>
        <taxon>Natronospirillum</taxon>
    </lineage>
</organism>
<feature type="transmembrane region" description="Helical" evidence="8">
    <location>
        <begin position="6"/>
        <end position="23"/>
    </location>
</feature>
<dbReference type="SMART" id="SM00771">
    <property type="entry name" value="ZipA_C"/>
    <property type="match status" value="1"/>
</dbReference>
<dbReference type="InterPro" id="IPR007449">
    <property type="entry name" value="ZipA_FtsZ-bd_C"/>
</dbReference>
<evidence type="ECO:0000256" key="8">
    <source>
        <dbReference type="HAMAP-Rule" id="MF_00509"/>
    </source>
</evidence>
<evidence type="ECO:0000256" key="2">
    <source>
        <dbReference type="ARBA" id="ARBA00022519"/>
    </source>
</evidence>
<evidence type="ECO:0000256" key="6">
    <source>
        <dbReference type="ARBA" id="ARBA00023136"/>
    </source>
</evidence>
<dbReference type="HAMAP" id="MF_00509">
    <property type="entry name" value="ZipA"/>
    <property type="match status" value="1"/>
</dbReference>
<feature type="region of interest" description="Disordered" evidence="10">
    <location>
        <begin position="281"/>
        <end position="307"/>
    </location>
</feature>
<gene>
    <name evidence="8 12" type="primary">zipA</name>
    <name evidence="12" type="ORF">E4656_02820</name>
</gene>
<accession>A0A4Z0WIU1</accession>
<keyword evidence="5 8" id="KW-1133">Transmembrane helix</keyword>
<feature type="compositionally biased region" description="Acidic residues" evidence="10">
    <location>
        <begin position="95"/>
        <end position="106"/>
    </location>
</feature>
<name>A0A4Z0WIU1_9GAMM</name>
<dbReference type="EMBL" id="SRMF01000001">
    <property type="protein sequence ID" value="TGG95373.1"/>
    <property type="molecule type" value="Genomic_DNA"/>
</dbReference>
<dbReference type="Proteomes" id="UP000297475">
    <property type="component" value="Unassembled WGS sequence"/>
</dbReference>
<dbReference type="GO" id="GO:0000917">
    <property type="term" value="P:division septum assembly"/>
    <property type="evidence" value="ECO:0007669"/>
    <property type="project" value="TreeGrafter"/>
</dbReference>
<comment type="subcellular location">
    <subcellularLocation>
        <location evidence="8">Cell inner membrane</location>
        <topology evidence="8">Single-pass type I membrane protein</topology>
    </subcellularLocation>
    <text evidence="8">Localizes to the Z ring in an FtsZ-dependent manner.</text>
</comment>
<sequence>MGLREWVIVLAIIFMVGLALDAWRRVRKQKRYQGGYTRARSPLAAGQTRRPPDRPAARTEPAFDADTPETGSSSVRVSRVHADDPSSAETKDDAWSESEAEEELDDVLLTSQRAEPEPPAAEPKPKSRSRPRRAARAQQKAKPETAAEQTAPEPQPRPGEKVPMLVDSVESPDESPESDTDARASQYAFDLPDPEPKAPAASADWQDPLFIGTRPEAGAPAQDDEPAAETTAAGDDFDELDDEDFDRAISAETEAEPARRDYTDPKASPFADLYEELAHEPTEFETVSRNAGYNPPSSVDEDDVWDEPDEIDDPVLAAAEARQMNDTEASEQLLAEPEAVLVMTVMAAEDDEFDGTSLLQIMLACGMRFGRMNIFHATDDEGRLQYSAANAFNPGTFDLDDIEHFATRGITFFLQLPCQSDPMEAFDAMYQTATVVATNLRGDLHDDNRSVMTAQTLTHYRERIRDFQRSQLVKRA</sequence>
<dbReference type="InterPro" id="IPR036765">
    <property type="entry name" value="ZipA_FtsZ-bd_C_sf"/>
</dbReference>
<keyword evidence="3 8" id="KW-0132">Cell division</keyword>
<feature type="compositionally biased region" description="Acidic residues" evidence="10">
    <location>
        <begin position="170"/>
        <end position="179"/>
    </location>
</feature>
<feature type="domain" description="ZipA C-terminal FtsZ-binding" evidence="11">
    <location>
        <begin position="337"/>
        <end position="464"/>
    </location>
</feature>
<evidence type="ECO:0000313" key="13">
    <source>
        <dbReference type="Proteomes" id="UP000297475"/>
    </source>
</evidence>
<dbReference type="SUPFAM" id="SSF64383">
    <property type="entry name" value="Cell-division protein ZipA, C-terminal domain"/>
    <property type="match status" value="1"/>
</dbReference>
<evidence type="ECO:0000256" key="1">
    <source>
        <dbReference type="ARBA" id="ARBA00022475"/>
    </source>
</evidence>
<feature type="compositionally biased region" description="Basic residues" evidence="10">
    <location>
        <begin position="126"/>
        <end position="135"/>
    </location>
</feature>
<evidence type="ECO:0000256" key="7">
    <source>
        <dbReference type="ARBA" id="ARBA00023306"/>
    </source>
</evidence>
<dbReference type="GO" id="GO:0005886">
    <property type="term" value="C:plasma membrane"/>
    <property type="evidence" value="ECO:0007669"/>
    <property type="project" value="UniProtKB-SubCell"/>
</dbReference>
<evidence type="ECO:0000256" key="10">
    <source>
        <dbReference type="SAM" id="MobiDB-lite"/>
    </source>
</evidence>
<keyword evidence="4 8" id="KW-0812">Transmembrane</keyword>
<feature type="compositionally biased region" description="Acidic residues" evidence="10">
    <location>
        <begin position="235"/>
        <end position="245"/>
    </location>
</feature>
<reference evidence="12 13" key="1">
    <citation type="submission" date="2019-04" db="EMBL/GenBank/DDBJ databases">
        <title>Natronospirillum operosus gen. nov., sp. nov., a haloalkaliphilic satellite isolated from decaying biomass of laboratory culture of cyanobacterium Geitlerinema sp. and proposal of Natronospirillaceae fam. nov. and Saccharospirillaceae fam. nov.</title>
        <authorList>
            <person name="Kevbrin V."/>
            <person name="Boltyanskaya Y."/>
            <person name="Koziaeva V."/>
            <person name="Grouzdev D.S."/>
            <person name="Park M."/>
            <person name="Cho J."/>
        </authorList>
    </citation>
    <scope>NUCLEOTIDE SEQUENCE [LARGE SCALE GENOMIC DNA]</scope>
    <source>
        <strain evidence="12 13">G-116</strain>
    </source>
</reference>
<dbReference type="NCBIfam" id="TIGR02205">
    <property type="entry name" value="septum_zipA"/>
    <property type="match status" value="1"/>
</dbReference>
<evidence type="ECO:0000256" key="4">
    <source>
        <dbReference type="ARBA" id="ARBA00022692"/>
    </source>
</evidence>
<dbReference type="InterPro" id="IPR011919">
    <property type="entry name" value="Cell_div_ZipA"/>
</dbReference>
<dbReference type="PANTHER" id="PTHR38685">
    <property type="entry name" value="CELL DIVISION PROTEIN ZIPA"/>
    <property type="match status" value="1"/>
</dbReference>
<dbReference type="Gene3D" id="3.30.1400.10">
    <property type="entry name" value="ZipA, C-terminal FtsZ-binding domain"/>
    <property type="match status" value="1"/>
</dbReference>
<dbReference type="Pfam" id="PF04354">
    <property type="entry name" value="ZipA_C"/>
    <property type="match status" value="1"/>
</dbReference>
<keyword evidence="2 8" id="KW-0997">Cell inner membrane</keyword>
<dbReference type="AlphaFoldDB" id="A0A4Z0WIU1"/>
<dbReference type="GO" id="GO:0043093">
    <property type="term" value="P:FtsZ-dependent cytokinesis"/>
    <property type="evidence" value="ECO:0007669"/>
    <property type="project" value="UniProtKB-UniRule"/>
</dbReference>
<dbReference type="RefSeq" id="WP_135480992.1">
    <property type="nucleotide sequence ID" value="NZ_SRMF01000001.1"/>
</dbReference>
<comment type="similarity">
    <text evidence="8 9">Belongs to the ZipA family.</text>
</comment>